<name>A0A6M3M1V5_9ZZZZ</name>
<dbReference type="AlphaFoldDB" id="A0A6M3M1V5"/>
<accession>A0A6M3M1V5</accession>
<sequence length="112" mass="12344">MSKWKPKDRVVVTTADGPVETMGDVYGIWAVTAWLRLDGTFCTNLFGITHVPSGRLYHTLAFTTVRKARFLAKALAKGYPTFHLDGSDGTADEGRKMRAFLNLLLATDKVAP</sequence>
<protein>
    <submittedName>
        <fullName evidence="1">Uncharacterized protein</fullName>
    </submittedName>
</protein>
<organism evidence="1">
    <name type="scientific">viral metagenome</name>
    <dbReference type="NCBI Taxonomy" id="1070528"/>
    <lineage>
        <taxon>unclassified sequences</taxon>
        <taxon>metagenomes</taxon>
        <taxon>organismal metagenomes</taxon>
    </lineage>
</organism>
<reference evidence="1" key="1">
    <citation type="submission" date="2020-03" db="EMBL/GenBank/DDBJ databases">
        <title>The deep terrestrial virosphere.</title>
        <authorList>
            <person name="Holmfeldt K."/>
            <person name="Nilsson E."/>
            <person name="Simone D."/>
            <person name="Lopez-Fernandez M."/>
            <person name="Wu X."/>
            <person name="de Brujin I."/>
            <person name="Lundin D."/>
            <person name="Andersson A."/>
            <person name="Bertilsson S."/>
            <person name="Dopson M."/>
        </authorList>
    </citation>
    <scope>NUCLEOTIDE SEQUENCE</scope>
    <source>
        <strain evidence="1">MM171A00145</strain>
    </source>
</reference>
<dbReference type="EMBL" id="MT143705">
    <property type="protein sequence ID" value="QJB01064.1"/>
    <property type="molecule type" value="Genomic_DNA"/>
</dbReference>
<proteinExistence type="predicted"/>
<gene>
    <name evidence="1" type="ORF">MM171A00145_0001</name>
</gene>
<evidence type="ECO:0000313" key="1">
    <source>
        <dbReference type="EMBL" id="QJB01064.1"/>
    </source>
</evidence>